<organism evidence="1 2">
    <name type="scientific">Scleroderma citrinum Foug A</name>
    <dbReference type="NCBI Taxonomy" id="1036808"/>
    <lineage>
        <taxon>Eukaryota</taxon>
        <taxon>Fungi</taxon>
        <taxon>Dikarya</taxon>
        <taxon>Basidiomycota</taxon>
        <taxon>Agaricomycotina</taxon>
        <taxon>Agaricomycetes</taxon>
        <taxon>Agaricomycetidae</taxon>
        <taxon>Boletales</taxon>
        <taxon>Sclerodermatineae</taxon>
        <taxon>Sclerodermataceae</taxon>
        <taxon>Scleroderma</taxon>
    </lineage>
</organism>
<proteinExistence type="predicted"/>
<dbReference type="HOGENOM" id="CLU_1830055_0_0_1"/>
<reference evidence="2" key="2">
    <citation type="submission" date="2015-01" db="EMBL/GenBank/DDBJ databases">
        <title>Evolutionary Origins and Diversification of the Mycorrhizal Mutualists.</title>
        <authorList>
            <consortium name="DOE Joint Genome Institute"/>
            <consortium name="Mycorrhizal Genomics Consortium"/>
            <person name="Kohler A."/>
            <person name="Kuo A."/>
            <person name="Nagy L.G."/>
            <person name="Floudas D."/>
            <person name="Copeland A."/>
            <person name="Barry K.W."/>
            <person name="Cichocki N."/>
            <person name="Veneault-Fourrey C."/>
            <person name="LaButti K."/>
            <person name="Lindquist E.A."/>
            <person name="Lipzen A."/>
            <person name="Lundell T."/>
            <person name="Morin E."/>
            <person name="Murat C."/>
            <person name="Riley R."/>
            <person name="Ohm R."/>
            <person name="Sun H."/>
            <person name="Tunlid A."/>
            <person name="Henrissat B."/>
            <person name="Grigoriev I.V."/>
            <person name="Hibbett D.S."/>
            <person name="Martin F."/>
        </authorList>
    </citation>
    <scope>NUCLEOTIDE SEQUENCE [LARGE SCALE GENOMIC DNA]</scope>
    <source>
        <strain evidence="2">Foug A</strain>
    </source>
</reference>
<evidence type="ECO:0000313" key="1">
    <source>
        <dbReference type="EMBL" id="KIM52831.1"/>
    </source>
</evidence>
<keyword evidence="2" id="KW-1185">Reference proteome</keyword>
<dbReference type="STRING" id="1036808.A0A0C3D9N9"/>
<feature type="non-terminal residue" evidence="1">
    <location>
        <position position="141"/>
    </location>
</feature>
<evidence type="ECO:0000313" key="2">
    <source>
        <dbReference type="Proteomes" id="UP000053989"/>
    </source>
</evidence>
<dbReference type="InterPro" id="IPR027417">
    <property type="entry name" value="P-loop_NTPase"/>
</dbReference>
<dbReference type="EMBL" id="KN822198">
    <property type="protein sequence ID" value="KIM52831.1"/>
    <property type="molecule type" value="Genomic_DNA"/>
</dbReference>
<dbReference type="AlphaFoldDB" id="A0A0C3D9N9"/>
<reference evidence="1 2" key="1">
    <citation type="submission" date="2014-04" db="EMBL/GenBank/DDBJ databases">
        <authorList>
            <consortium name="DOE Joint Genome Institute"/>
            <person name="Kuo A."/>
            <person name="Kohler A."/>
            <person name="Nagy L.G."/>
            <person name="Floudas D."/>
            <person name="Copeland A."/>
            <person name="Barry K.W."/>
            <person name="Cichocki N."/>
            <person name="Veneault-Fourrey C."/>
            <person name="LaButti K."/>
            <person name="Lindquist E.A."/>
            <person name="Lipzen A."/>
            <person name="Lundell T."/>
            <person name="Morin E."/>
            <person name="Murat C."/>
            <person name="Sun H."/>
            <person name="Tunlid A."/>
            <person name="Henrissat B."/>
            <person name="Grigoriev I.V."/>
            <person name="Hibbett D.S."/>
            <person name="Martin F."/>
            <person name="Nordberg H.P."/>
            <person name="Cantor M.N."/>
            <person name="Hua S.X."/>
        </authorList>
    </citation>
    <scope>NUCLEOTIDE SEQUENCE [LARGE SCALE GENOMIC DNA]</scope>
    <source>
        <strain evidence="1 2">Foug A</strain>
    </source>
</reference>
<accession>A0A0C3D9N9</accession>
<sequence length="141" mass="14967">MTEAFGKRWGNHSSFKLGAMDQSGFVTFMVNHFNGPVTYLSEGFLECNLDVLNLDFVALLRGTSTASTTASPSAAGAGLGTGTDAIEGAGSINPFVKGLFSGKAITTQAHPKSEDRIIVVQQPVKPMHAPSTRHKGTMRHM</sequence>
<dbReference type="OrthoDB" id="2673946at2759"/>
<dbReference type="Proteomes" id="UP000053989">
    <property type="component" value="Unassembled WGS sequence"/>
</dbReference>
<gene>
    <name evidence="1" type="ORF">SCLCIDRAFT_1159790</name>
</gene>
<dbReference type="InParanoid" id="A0A0C3D9N9"/>
<name>A0A0C3D9N9_9AGAM</name>
<dbReference type="Gene3D" id="1.20.58.530">
    <property type="match status" value="1"/>
</dbReference>
<protein>
    <submittedName>
        <fullName evidence="1">Uncharacterized protein</fullName>
    </submittedName>
</protein>
<dbReference type="SUPFAM" id="SSF52540">
    <property type="entry name" value="P-loop containing nucleoside triphosphate hydrolases"/>
    <property type="match status" value="1"/>
</dbReference>